<dbReference type="InterPro" id="IPR020845">
    <property type="entry name" value="AMP-binding_CS"/>
</dbReference>
<dbReference type="InterPro" id="IPR042099">
    <property type="entry name" value="ANL_N_sf"/>
</dbReference>
<dbReference type="Proteomes" id="UP000010471">
    <property type="component" value="Chromosome"/>
</dbReference>
<evidence type="ECO:0000313" key="2">
    <source>
        <dbReference type="EMBL" id="AFZ18932.1"/>
    </source>
</evidence>
<organism evidence="2 3">
    <name type="scientific">Allocoleopsis franciscana PCC 7113</name>
    <dbReference type="NCBI Taxonomy" id="1173027"/>
    <lineage>
        <taxon>Bacteria</taxon>
        <taxon>Bacillati</taxon>
        <taxon>Cyanobacteriota</taxon>
        <taxon>Cyanophyceae</taxon>
        <taxon>Coleofasciculales</taxon>
        <taxon>Coleofasciculaceae</taxon>
        <taxon>Allocoleopsis</taxon>
        <taxon>Allocoleopsis franciscana</taxon>
    </lineage>
</organism>
<dbReference type="PANTHER" id="PTHR43813:SF1">
    <property type="entry name" value="ACYL-ACTIVATING ENZYME 16, CHLOROPLASTIC-RELATED"/>
    <property type="match status" value="1"/>
</dbReference>
<dbReference type="EMBL" id="CP003630">
    <property type="protein sequence ID" value="AFZ18932.1"/>
    <property type="molecule type" value="Genomic_DNA"/>
</dbReference>
<dbReference type="SUPFAM" id="SSF56801">
    <property type="entry name" value="Acetyl-CoA synthetase-like"/>
    <property type="match status" value="1"/>
</dbReference>
<dbReference type="OrthoDB" id="9778383at2"/>
<gene>
    <name evidence="2" type="ORF">Mic7113_3193</name>
</gene>
<proteinExistence type="predicted"/>
<dbReference type="RefSeq" id="WP_015183076.1">
    <property type="nucleotide sequence ID" value="NC_019738.1"/>
</dbReference>
<dbReference type="GO" id="GO:0008922">
    <property type="term" value="F:long-chain fatty acid [acyl-carrier-protein] ligase activity"/>
    <property type="evidence" value="ECO:0007669"/>
    <property type="project" value="TreeGrafter"/>
</dbReference>
<evidence type="ECO:0000259" key="1">
    <source>
        <dbReference type="Pfam" id="PF00501"/>
    </source>
</evidence>
<dbReference type="CDD" id="cd17640">
    <property type="entry name" value="LC_FACS_like"/>
    <property type="match status" value="1"/>
</dbReference>
<dbReference type="STRING" id="1173027.Mic7113_3193"/>
<dbReference type="GO" id="GO:0030497">
    <property type="term" value="P:fatty acid elongation"/>
    <property type="evidence" value="ECO:0007669"/>
    <property type="project" value="TreeGrafter"/>
</dbReference>
<dbReference type="Gene3D" id="3.40.50.12780">
    <property type="entry name" value="N-terminal domain of ligase-like"/>
    <property type="match status" value="2"/>
</dbReference>
<dbReference type="Pfam" id="PF00501">
    <property type="entry name" value="AMP-binding"/>
    <property type="match status" value="1"/>
</dbReference>
<dbReference type="Pfam" id="PF23562">
    <property type="entry name" value="AMP-binding_C_3"/>
    <property type="match status" value="1"/>
</dbReference>
<sequence length="672" mass="74883">MSNHRTAYRLTPEESNNLKRAADYSSVQSLPEIWPLAAQRFKNIVALQDPHGVGALGAKPSSLTYAQLYQQIQQFAAGLQSLGFKTELDETGLPTRIALFADNSPRWMIADQGIITAGAANAVRSAQADREELLYILEDSGSIGLVVENLALLKSLRDRLDSLPIGWVILLSEEQPPEGETLKIINYAQLMAAGASHPLTSVIHHRDTLATLLYTSGTTGKPKGVMLTHGNLLHQVVNIGSVWLPEPGDKVLSILPSWHAYERAVEYFILSQGCTQIYTNLRNVKKDLREFKPQLMVGVPRLWESIYEGVQKQFREQPANKQRLVQNFLNVSKRYIEARRLAQGLSLGNLQPSAIERLKARVQATVLWPVHQLANKIVYQKVREATGGQIKIVISGGGSLARHLDDFFEIIGVEVLVGYGLTETSPVTNVRRPWRNLRYSSGPPMPGTEIRIVNPETRQLLPQGQQGLVMVRGPQVMQGYYKKPEATAKAIDADGWFDTGDLGWVTPENHLVLTGRAKDTIVLTNGENIEPQPIEDACIRSAYIDQIMLVGQDQRSLGALIVPNLEALQQWAAAQNLNLRLPDAVSPQSAAPPEEFRTAIDLQSKEVQSLFRSELNREVKNRPGYRPDDRIGSFELILEPFSLENGMMTQTLKIRRPVVMERYHDIIIGMFA</sequence>
<keyword evidence="3" id="KW-1185">Reference proteome</keyword>
<dbReference type="InterPro" id="IPR000873">
    <property type="entry name" value="AMP-dep_synth/lig_dom"/>
</dbReference>
<evidence type="ECO:0000313" key="3">
    <source>
        <dbReference type="Proteomes" id="UP000010471"/>
    </source>
</evidence>
<reference evidence="2 3" key="1">
    <citation type="submission" date="2012-06" db="EMBL/GenBank/DDBJ databases">
        <title>Finished chromosome of genome of Microcoleus sp. PCC 7113.</title>
        <authorList>
            <consortium name="US DOE Joint Genome Institute"/>
            <person name="Gugger M."/>
            <person name="Coursin T."/>
            <person name="Rippka R."/>
            <person name="Tandeau De Marsac N."/>
            <person name="Huntemann M."/>
            <person name="Wei C.-L."/>
            <person name="Han J."/>
            <person name="Detter J.C."/>
            <person name="Han C."/>
            <person name="Tapia R."/>
            <person name="Chen A."/>
            <person name="Kyrpides N."/>
            <person name="Mavromatis K."/>
            <person name="Markowitz V."/>
            <person name="Szeto E."/>
            <person name="Ivanova N."/>
            <person name="Pagani I."/>
            <person name="Pati A."/>
            <person name="Goodwin L."/>
            <person name="Nordberg H.P."/>
            <person name="Cantor M.N."/>
            <person name="Hua S.X."/>
            <person name="Woyke T."/>
            <person name="Kerfeld C.A."/>
        </authorList>
    </citation>
    <scope>NUCLEOTIDE SEQUENCE [LARGE SCALE GENOMIC DNA]</scope>
    <source>
        <strain evidence="2 3">PCC 7113</strain>
    </source>
</reference>
<dbReference type="AlphaFoldDB" id="K9WHC4"/>
<dbReference type="eggNOG" id="COG1022">
    <property type="taxonomic scope" value="Bacteria"/>
</dbReference>
<dbReference type="PROSITE" id="PS00455">
    <property type="entry name" value="AMP_BINDING"/>
    <property type="match status" value="1"/>
</dbReference>
<dbReference type="HOGENOM" id="CLU_000022_45_5_3"/>
<dbReference type="InterPro" id="IPR052987">
    <property type="entry name" value="Chloroplast_AMP-bd_Enzymes"/>
</dbReference>
<name>K9WHC4_9CYAN</name>
<dbReference type="PANTHER" id="PTHR43813">
    <property type="entry name" value="ACYL-ACTIVATING ENZYME 16, CHLOROPLASTIC-RELATED"/>
    <property type="match status" value="1"/>
</dbReference>
<dbReference type="PATRIC" id="fig|1173027.3.peg.3521"/>
<protein>
    <submittedName>
        <fullName evidence="2">AMP-forming long-chain acyl-CoA synthetase</fullName>
    </submittedName>
</protein>
<feature type="domain" description="AMP-dependent synthetase/ligase" evidence="1">
    <location>
        <begin position="38"/>
        <end position="481"/>
    </location>
</feature>
<accession>K9WHC4</accession>
<dbReference type="KEGG" id="mic:Mic7113_3193"/>